<comment type="caution">
    <text evidence="6">The sequence shown here is derived from an EMBL/GenBank/DDBJ whole genome shotgun (WGS) entry which is preliminary data.</text>
</comment>
<evidence type="ECO:0000313" key="6">
    <source>
        <dbReference type="EMBL" id="MCU6761705.1"/>
    </source>
</evidence>
<keyword evidence="7" id="KW-1185">Reference proteome</keyword>
<dbReference type="InterPro" id="IPR003439">
    <property type="entry name" value="ABC_transporter-like_ATP-bd"/>
</dbReference>
<keyword evidence="4 6" id="KW-0067">ATP-binding</keyword>
<dbReference type="InterPro" id="IPR050107">
    <property type="entry name" value="ABC_carbohydrate_import_ATPase"/>
</dbReference>
<evidence type="ECO:0000313" key="7">
    <source>
        <dbReference type="Proteomes" id="UP001652442"/>
    </source>
</evidence>
<evidence type="ECO:0000256" key="4">
    <source>
        <dbReference type="ARBA" id="ARBA00022840"/>
    </source>
</evidence>
<gene>
    <name evidence="6" type="ORF">OCV88_05050</name>
</gene>
<dbReference type="PROSITE" id="PS00211">
    <property type="entry name" value="ABC_TRANSPORTER_1"/>
    <property type="match status" value="1"/>
</dbReference>
<dbReference type="SUPFAM" id="SSF52540">
    <property type="entry name" value="P-loop containing nucleoside triphosphate hydrolases"/>
    <property type="match status" value="2"/>
</dbReference>
<dbReference type="GO" id="GO:0005524">
    <property type="term" value="F:ATP binding"/>
    <property type="evidence" value="ECO:0007669"/>
    <property type="project" value="UniProtKB-KW"/>
</dbReference>
<evidence type="ECO:0000259" key="5">
    <source>
        <dbReference type="PROSITE" id="PS50893"/>
    </source>
</evidence>
<dbReference type="CDD" id="cd03215">
    <property type="entry name" value="ABC_Carb_Monos_II"/>
    <property type="match status" value="1"/>
</dbReference>
<keyword evidence="3" id="KW-0547">Nucleotide-binding</keyword>
<dbReference type="PROSITE" id="PS50893">
    <property type="entry name" value="ABC_TRANSPORTER_2"/>
    <property type="match status" value="2"/>
</dbReference>
<evidence type="ECO:0000256" key="1">
    <source>
        <dbReference type="ARBA" id="ARBA00022448"/>
    </source>
</evidence>
<reference evidence="6 7" key="1">
    <citation type="journal article" date="2021" name="ISME Commun">
        <title>Automated analysis of genomic sequences facilitates high-throughput and comprehensive description of bacteria.</title>
        <authorList>
            <person name="Hitch T.C.A."/>
        </authorList>
    </citation>
    <scope>NUCLEOTIDE SEQUENCE [LARGE SCALE GENOMIC DNA]</scope>
    <source>
        <strain evidence="6 7">Sanger_109</strain>
    </source>
</reference>
<dbReference type="InterPro" id="IPR003593">
    <property type="entry name" value="AAA+_ATPase"/>
</dbReference>
<dbReference type="PANTHER" id="PTHR43790:SF9">
    <property type="entry name" value="GALACTOFURANOSE TRANSPORTER ATP-BINDING PROTEIN YTFR"/>
    <property type="match status" value="1"/>
</dbReference>
<evidence type="ECO:0000256" key="3">
    <source>
        <dbReference type="ARBA" id="ARBA00022741"/>
    </source>
</evidence>
<feature type="domain" description="ABC transporter" evidence="5">
    <location>
        <begin position="257"/>
        <end position="497"/>
    </location>
</feature>
<protein>
    <submittedName>
        <fullName evidence="6">Sugar ABC transporter ATP-binding protein</fullName>
    </submittedName>
</protein>
<dbReference type="CDD" id="cd03216">
    <property type="entry name" value="ABC_Carb_Monos_I"/>
    <property type="match status" value="1"/>
</dbReference>
<dbReference type="InterPro" id="IPR017871">
    <property type="entry name" value="ABC_transporter-like_CS"/>
</dbReference>
<dbReference type="InterPro" id="IPR027417">
    <property type="entry name" value="P-loop_NTPase"/>
</dbReference>
<feature type="domain" description="ABC transporter" evidence="5">
    <location>
        <begin position="5"/>
        <end position="243"/>
    </location>
</feature>
<keyword evidence="2" id="KW-0677">Repeat</keyword>
<organism evidence="6 7">
    <name type="scientific">Brotonthovivens ammoniilytica</name>
    <dbReference type="NCBI Taxonomy" id="2981725"/>
    <lineage>
        <taxon>Bacteria</taxon>
        <taxon>Bacillati</taxon>
        <taxon>Bacillota</taxon>
        <taxon>Clostridia</taxon>
        <taxon>Lachnospirales</taxon>
        <taxon>Lachnospiraceae</taxon>
        <taxon>Brotonthovivens</taxon>
    </lineage>
</organism>
<keyword evidence="1" id="KW-0813">Transport</keyword>
<evidence type="ECO:0000256" key="2">
    <source>
        <dbReference type="ARBA" id="ARBA00022737"/>
    </source>
</evidence>
<dbReference type="PANTHER" id="PTHR43790">
    <property type="entry name" value="CARBOHYDRATE TRANSPORT ATP-BINDING PROTEIN MG119-RELATED"/>
    <property type="match status" value="1"/>
</dbReference>
<dbReference type="Proteomes" id="UP001652442">
    <property type="component" value="Unassembled WGS sequence"/>
</dbReference>
<dbReference type="Pfam" id="PF00005">
    <property type="entry name" value="ABC_tran"/>
    <property type="match status" value="2"/>
</dbReference>
<sequence>MNHILEVKGLCKYFGSTIANKNIDFTLKRGEIRGLAGENGSGKSTLLQQIAGIYLKDEGRMILNGKEYDPQNPLDAKNNKIGIVVQELGVLNTLPAGVNVFAGNWKQFSRFGIINMKKMYQKANDIFETYGLMKIPLNADCAEMSIESRKMLELARALSGNPDILILDEVTQSLSQNNREMLYQLIARLQKEGKTIVIITHDLEEMLEICDNITVLRDGEVITTKACSELDTDEIKRLMVGRQVNSAYYREDAVADYKEEVVLQAEHVNVPYTLNDISFELHRGEILGFCGLSDSGIHEIGTAVFGLSHDRTGSVTLTEGNILIKNELIAGKNGMAYVPKDRDGSALMIKDSILNNFVLPSTTELQGKCMYLSPAKLKRFAQNGVEEFNVKCNGIYQKMQDLSGGNKQKVNLGRWLLKDLNVLVLDCPTRGVDVSVKAYIYHVMSEVKKKGLSMILISDELPELLGMADRLIVMKDGCIKGEFIRGNNFTQEALIEVMV</sequence>
<dbReference type="SMART" id="SM00382">
    <property type="entry name" value="AAA"/>
    <property type="match status" value="1"/>
</dbReference>
<dbReference type="RefSeq" id="WP_158424493.1">
    <property type="nucleotide sequence ID" value="NZ_JAOQJQ010000002.1"/>
</dbReference>
<name>A0ABT2THN8_9FIRM</name>
<proteinExistence type="predicted"/>
<dbReference type="Gene3D" id="3.40.50.300">
    <property type="entry name" value="P-loop containing nucleotide triphosphate hydrolases"/>
    <property type="match status" value="2"/>
</dbReference>
<dbReference type="EMBL" id="JAOQJQ010000002">
    <property type="protein sequence ID" value="MCU6761705.1"/>
    <property type="molecule type" value="Genomic_DNA"/>
</dbReference>
<accession>A0ABT2THN8</accession>